<dbReference type="InterPro" id="IPR006143">
    <property type="entry name" value="RND_pump_MFP"/>
</dbReference>
<name>A8H3B6_SHEPA</name>
<dbReference type="Proteomes" id="UP000002608">
    <property type="component" value="Chromosome"/>
</dbReference>
<gene>
    <name evidence="6" type="ordered locus">Spea_1730</name>
</gene>
<dbReference type="PANTHER" id="PTHR30469">
    <property type="entry name" value="MULTIDRUG RESISTANCE PROTEIN MDTA"/>
    <property type="match status" value="1"/>
</dbReference>
<keyword evidence="3" id="KW-0813">Transport</keyword>
<accession>A8H3B6</accession>
<comment type="subcellular location">
    <subcellularLocation>
        <location evidence="1">Cell envelope</location>
    </subcellularLocation>
</comment>
<feature type="domain" description="Multidrug resistance protein MdtA-like C-terminal permuted SH3" evidence="5">
    <location>
        <begin position="303"/>
        <end position="349"/>
    </location>
</feature>
<dbReference type="HOGENOM" id="CLU_018816_1_0_6"/>
<dbReference type="PROSITE" id="PS51257">
    <property type="entry name" value="PROKAR_LIPOPROTEIN"/>
    <property type="match status" value="1"/>
</dbReference>
<dbReference type="STRING" id="398579.Spea_1730"/>
<evidence type="ECO:0000256" key="3">
    <source>
        <dbReference type="ARBA" id="ARBA00022448"/>
    </source>
</evidence>
<dbReference type="AlphaFoldDB" id="A8H3B6"/>
<dbReference type="EMBL" id="CP000851">
    <property type="protein sequence ID" value="ABV87053.1"/>
    <property type="molecule type" value="Genomic_DNA"/>
</dbReference>
<dbReference type="Gene3D" id="2.40.420.20">
    <property type="match status" value="1"/>
</dbReference>
<dbReference type="OrthoDB" id="2110899at2"/>
<evidence type="ECO:0000313" key="7">
    <source>
        <dbReference type="Proteomes" id="UP000002608"/>
    </source>
</evidence>
<dbReference type="InterPro" id="IPR058627">
    <property type="entry name" value="MdtA-like_C"/>
</dbReference>
<dbReference type="Pfam" id="PF25917">
    <property type="entry name" value="BSH_RND"/>
    <property type="match status" value="1"/>
</dbReference>
<dbReference type="Gene3D" id="1.10.287.470">
    <property type="entry name" value="Helix hairpin bin"/>
    <property type="match status" value="1"/>
</dbReference>
<keyword evidence="7" id="KW-1185">Reference proteome</keyword>
<dbReference type="NCBIfam" id="TIGR01730">
    <property type="entry name" value="RND_mfp"/>
    <property type="match status" value="1"/>
</dbReference>
<proteinExistence type="inferred from homology"/>
<evidence type="ECO:0000256" key="1">
    <source>
        <dbReference type="ARBA" id="ARBA00004196"/>
    </source>
</evidence>
<dbReference type="GO" id="GO:1990281">
    <property type="term" value="C:efflux pump complex"/>
    <property type="evidence" value="ECO:0007669"/>
    <property type="project" value="TreeGrafter"/>
</dbReference>
<organism evidence="6 7">
    <name type="scientific">Shewanella pealeana (strain ATCC 700345 / ANG-SQ1)</name>
    <dbReference type="NCBI Taxonomy" id="398579"/>
    <lineage>
        <taxon>Bacteria</taxon>
        <taxon>Pseudomonadati</taxon>
        <taxon>Pseudomonadota</taxon>
        <taxon>Gammaproteobacteria</taxon>
        <taxon>Alteromonadales</taxon>
        <taxon>Shewanellaceae</taxon>
        <taxon>Shewanella</taxon>
    </lineage>
</organism>
<reference evidence="6 7" key="1">
    <citation type="submission" date="2007-10" db="EMBL/GenBank/DDBJ databases">
        <title>Complete sequence of Shewanella pealeana ATCC 700345.</title>
        <authorList>
            <consortium name="US DOE Joint Genome Institute"/>
            <person name="Copeland A."/>
            <person name="Lucas S."/>
            <person name="Lapidus A."/>
            <person name="Barry K."/>
            <person name="Glavina del Rio T."/>
            <person name="Dalin E."/>
            <person name="Tice H."/>
            <person name="Pitluck S."/>
            <person name="Chertkov O."/>
            <person name="Brettin T."/>
            <person name="Bruce D."/>
            <person name="Detter J.C."/>
            <person name="Han C."/>
            <person name="Schmutz J."/>
            <person name="Larimer F."/>
            <person name="Land M."/>
            <person name="Hauser L."/>
            <person name="Kyrpides N."/>
            <person name="Kim E."/>
            <person name="Zhao J.-S.Z."/>
            <person name="Manno D."/>
            <person name="Hawari J."/>
            <person name="Richardson P."/>
        </authorList>
    </citation>
    <scope>NUCLEOTIDE SEQUENCE [LARGE SCALE GENOMIC DNA]</scope>
    <source>
        <strain evidence="7">ATCC 700345 / ANG-SQ1</strain>
    </source>
</reference>
<dbReference type="RefSeq" id="WP_012154973.1">
    <property type="nucleotide sequence ID" value="NC_009901.1"/>
</dbReference>
<dbReference type="SUPFAM" id="SSF111369">
    <property type="entry name" value="HlyD-like secretion proteins"/>
    <property type="match status" value="1"/>
</dbReference>
<dbReference type="GO" id="GO:0015562">
    <property type="term" value="F:efflux transmembrane transporter activity"/>
    <property type="evidence" value="ECO:0007669"/>
    <property type="project" value="TreeGrafter"/>
</dbReference>
<sequence>MKHLSKPWLLTTTLVLTTPVLFGCGNEPEEEAKNDVVRPAKIATVVSAAGSVQRSFPAQVSANASTSLAFRVPGQITKRYVTEGKRVEAGTLIAELDPTDFNIHLDDARAKHELAVAQHDRNTTLVPKGLATKAEFDTSRAEMLMAKANLDRASQNLKYTKIYAPYDGVVAQIHSEDHDHVAATQPIVEFQNDKVSDIQFDLPEKLLKQFDPDKFSELSTQVILDSYPEKPLTATFKEMRKSTSSGALSFRVTLSVMAKDGMRVLPGMSAKVQTVLAGDQLGNSELVIAPVGAIFSQETSSLSDGKEFVWVLDSENRTHLREVNVTRLLTSGAIINSGLEVGDRVIAAGTNHIVSNQQVKELQRERGL</sequence>
<dbReference type="Pfam" id="PF25967">
    <property type="entry name" value="RND-MFP_C"/>
    <property type="match status" value="1"/>
</dbReference>
<dbReference type="eggNOG" id="COG0845">
    <property type="taxonomic scope" value="Bacteria"/>
</dbReference>
<evidence type="ECO:0000259" key="4">
    <source>
        <dbReference type="Pfam" id="PF25917"/>
    </source>
</evidence>
<evidence type="ECO:0000259" key="5">
    <source>
        <dbReference type="Pfam" id="PF25967"/>
    </source>
</evidence>
<evidence type="ECO:0000256" key="2">
    <source>
        <dbReference type="ARBA" id="ARBA00009477"/>
    </source>
</evidence>
<protein>
    <submittedName>
        <fullName evidence="6">Efflux transporter, RND family, MFP subunit</fullName>
    </submittedName>
</protein>
<dbReference type="InterPro" id="IPR058625">
    <property type="entry name" value="MdtA-like_BSH"/>
</dbReference>
<dbReference type="Gene3D" id="2.40.50.100">
    <property type="match status" value="1"/>
</dbReference>
<evidence type="ECO:0000313" key="6">
    <source>
        <dbReference type="EMBL" id="ABV87053.1"/>
    </source>
</evidence>
<feature type="domain" description="Multidrug resistance protein MdtA-like barrel-sandwich hybrid" evidence="4">
    <location>
        <begin position="70"/>
        <end position="185"/>
    </location>
</feature>
<dbReference type="KEGG" id="spl:Spea_1730"/>
<dbReference type="PANTHER" id="PTHR30469:SF20">
    <property type="entry name" value="EFFLUX RND TRANSPORTER PERIPLASMIC ADAPTOR SUBUNIT"/>
    <property type="match status" value="1"/>
</dbReference>
<dbReference type="Gene3D" id="2.40.30.170">
    <property type="match status" value="1"/>
</dbReference>
<comment type="similarity">
    <text evidence="2">Belongs to the membrane fusion protein (MFP) (TC 8.A.1) family.</text>
</comment>